<proteinExistence type="predicted"/>
<feature type="compositionally biased region" description="Basic and acidic residues" evidence="3">
    <location>
        <begin position="29"/>
        <end position="42"/>
    </location>
</feature>
<sequence>MSSIPSDNELLEQPLQKETSEDETMQDEEGQKESESSDKDQIMQEITYDYSLAQDRSSSPGNLLPSSQPNCSSKSKTTSLIPNKQDSISSAADEPCSDDNNLVILSAASSLARTHSLGSQAELLPTISTPRLPIHHTNSHKAEFEYQLTSSRFYLPPNELQTTEHFSNKLTFFLFTAYVCNFFVFIIFPRIYIQPYSSVSTLPYAVLGRRICFLQSIINIYLKNLDVKLILCIMPRGFSARTDITDPDIDSQVENELFQNLKKEYRKTELNRNGLTEMTKRHLQKLRYEISILEAEQQELMKEFHLAESLQNYRKDCKNSDHLMTLAEAKDTTKEEIQKQRHYLNSVEQEINVMSKKLKEEQQSNGGGLQKSLIYSAVTGKQIWVLENRLDQALKKFNHQLTENRNLRQNIDSMRTEKEKFDGLHHRLEKEYAQIRQQISQLIEGSTQAYNAREEAQNRICTLKEKLEKDIQQYHAEMKELERIIDHDRKLRDFMGLKGRERLEDQQLVAWRQKKEALEAEKKMESQEDSVERYEAAVQRIKEMTGEDNLDLDVPRFIEVEDRNFALFNYVNEMNNEIELLRDQMREIQNEIEEFENQGAQLDSERRRILNELEEMQLEVRKDKNAKNELIKEITKIFDQLKIAVKDIFLKIICDSTPITDMLGSSVGVTEMNMIQYLGLIEQRANELLAIQAYLQSKDQMNFDPRGQVYSTIVPKSSHSQISIFPPSIGDEYQGMDESDVGEEELKPLTRSDLELRVIKTVKKREHDAQKEESQSGLSIERERSQKLTEKKESKKDRA</sequence>
<feature type="domain" description="ODAD1 central coiled coil region" evidence="5">
    <location>
        <begin position="381"/>
        <end position="665"/>
    </location>
</feature>
<evidence type="ECO:0000256" key="1">
    <source>
        <dbReference type="ARBA" id="ARBA00023054"/>
    </source>
</evidence>
<evidence type="ECO:0000259" key="5">
    <source>
        <dbReference type="Pfam" id="PF21773"/>
    </source>
</evidence>
<evidence type="ECO:0000256" key="2">
    <source>
        <dbReference type="SAM" id="Coils"/>
    </source>
</evidence>
<dbReference type="GO" id="GO:0003341">
    <property type="term" value="P:cilium movement"/>
    <property type="evidence" value="ECO:0007669"/>
    <property type="project" value="TreeGrafter"/>
</dbReference>
<dbReference type="PANTHER" id="PTHR21694">
    <property type="entry name" value="COILED-COIL DOMAIN-CONTAINING PROTEIN 63"/>
    <property type="match status" value="1"/>
</dbReference>
<feature type="region of interest" description="Disordered" evidence="3">
    <location>
        <begin position="763"/>
        <end position="799"/>
    </location>
</feature>
<keyword evidence="4" id="KW-1133">Transmembrane helix</keyword>
<dbReference type="PANTHER" id="PTHR21694:SF35">
    <property type="entry name" value="OUTER DYNEIN ARM-DOCKING COMPLEX SUBUNIT 1"/>
    <property type="match status" value="1"/>
</dbReference>
<name>A0A812D2J3_ACAPH</name>
<organism evidence="6 7">
    <name type="scientific">Acanthosepion pharaonis</name>
    <name type="common">Pharaoh cuttlefish</name>
    <name type="synonym">Sepia pharaonis</name>
    <dbReference type="NCBI Taxonomy" id="158019"/>
    <lineage>
        <taxon>Eukaryota</taxon>
        <taxon>Metazoa</taxon>
        <taxon>Spiralia</taxon>
        <taxon>Lophotrochozoa</taxon>
        <taxon>Mollusca</taxon>
        <taxon>Cephalopoda</taxon>
        <taxon>Coleoidea</taxon>
        <taxon>Decapodiformes</taxon>
        <taxon>Sepiida</taxon>
        <taxon>Sepiina</taxon>
        <taxon>Sepiidae</taxon>
        <taxon>Acanthosepion</taxon>
    </lineage>
</organism>
<feature type="compositionally biased region" description="Basic and acidic residues" evidence="3">
    <location>
        <begin position="765"/>
        <end position="799"/>
    </location>
</feature>
<feature type="region of interest" description="Disordered" evidence="3">
    <location>
        <begin position="1"/>
        <end position="82"/>
    </location>
</feature>
<reference evidence="6" key="1">
    <citation type="submission" date="2021-01" db="EMBL/GenBank/DDBJ databases">
        <authorList>
            <person name="Li R."/>
            <person name="Bekaert M."/>
        </authorList>
    </citation>
    <scope>NUCLEOTIDE SEQUENCE</scope>
    <source>
        <strain evidence="6">Farmed</strain>
    </source>
</reference>
<accession>A0A812D2J3</accession>
<dbReference type="GO" id="GO:0005930">
    <property type="term" value="C:axoneme"/>
    <property type="evidence" value="ECO:0007669"/>
    <property type="project" value="TreeGrafter"/>
</dbReference>
<feature type="coiled-coil region" evidence="2">
    <location>
        <begin position="390"/>
        <end position="544"/>
    </location>
</feature>
<evidence type="ECO:0000313" key="6">
    <source>
        <dbReference type="EMBL" id="CAE1285494.1"/>
    </source>
</evidence>
<feature type="compositionally biased region" description="Polar residues" evidence="3">
    <location>
        <begin position="54"/>
        <end position="82"/>
    </location>
</feature>
<evidence type="ECO:0000256" key="3">
    <source>
        <dbReference type="SAM" id="MobiDB-lite"/>
    </source>
</evidence>
<evidence type="ECO:0000313" key="7">
    <source>
        <dbReference type="Proteomes" id="UP000597762"/>
    </source>
</evidence>
<dbReference type="OrthoDB" id="6766775at2759"/>
<feature type="coiled-coil region" evidence="2">
    <location>
        <begin position="258"/>
        <end position="303"/>
    </location>
</feature>
<evidence type="ECO:0000256" key="4">
    <source>
        <dbReference type="SAM" id="Phobius"/>
    </source>
</evidence>
<dbReference type="Pfam" id="PF21773">
    <property type="entry name" value="ODAD1_CC"/>
    <property type="match status" value="1"/>
</dbReference>
<keyword evidence="7" id="KW-1185">Reference proteome</keyword>
<keyword evidence="4" id="KW-0812">Transmembrane</keyword>
<dbReference type="AlphaFoldDB" id="A0A812D2J3"/>
<feature type="transmembrane region" description="Helical" evidence="4">
    <location>
        <begin position="170"/>
        <end position="193"/>
    </location>
</feature>
<comment type="caution">
    <text evidence="6">The sequence shown here is derived from an EMBL/GenBank/DDBJ whole genome shotgun (WGS) entry which is preliminary data.</text>
</comment>
<dbReference type="GO" id="GO:0036158">
    <property type="term" value="P:outer dynein arm assembly"/>
    <property type="evidence" value="ECO:0007669"/>
    <property type="project" value="TreeGrafter"/>
</dbReference>
<dbReference type="EMBL" id="CAHIKZ030002343">
    <property type="protein sequence ID" value="CAE1285494.1"/>
    <property type="molecule type" value="Genomic_DNA"/>
</dbReference>
<gene>
    <name evidence="6" type="ORF">SPHA_45453</name>
</gene>
<keyword evidence="1 2" id="KW-0175">Coiled coil</keyword>
<dbReference type="Proteomes" id="UP000597762">
    <property type="component" value="Unassembled WGS sequence"/>
</dbReference>
<dbReference type="InterPro" id="IPR049258">
    <property type="entry name" value="ODAD1_CC"/>
</dbReference>
<feature type="coiled-coil region" evidence="2">
    <location>
        <begin position="330"/>
        <end position="364"/>
    </location>
</feature>
<keyword evidence="4" id="KW-0472">Membrane</keyword>
<feature type="coiled-coil region" evidence="2">
    <location>
        <begin position="571"/>
        <end position="633"/>
    </location>
</feature>
<protein>
    <recommendedName>
        <fullName evidence="5">ODAD1 central coiled coil region domain-containing protein</fullName>
    </recommendedName>
</protein>
<dbReference type="InterPro" id="IPR051876">
    <property type="entry name" value="ODA-DC/CCD"/>
</dbReference>